<evidence type="ECO:0000256" key="3">
    <source>
        <dbReference type="ARBA" id="ARBA00022692"/>
    </source>
</evidence>
<dbReference type="InterPro" id="IPR000045">
    <property type="entry name" value="Prepilin_IV_endopep_pep"/>
</dbReference>
<accession>A0A3B0U2V1</accession>
<protein>
    <submittedName>
        <fullName evidence="8">Type IV prepilin peptidase TadV/CpaA</fullName>
    </submittedName>
</protein>
<evidence type="ECO:0000256" key="4">
    <source>
        <dbReference type="ARBA" id="ARBA00022989"/>
    </source>
</evidence>
<comment type="subcellular location">
    <subcellularLocation>
        <location evidence="1">Cell membrane</location>
        <topology evidence="1">Multi-pass membrane protein</topology>
    </subcellularLocation>
</comment>
<evidence type="ECO:0000256" key="5">
    <source>
        <dbReference type="ARBA" id="ARBA00023136"/>
    </source>
</evidence>
<feature type="domain" description="Prepilin type IV endopeptidase peptidase" evidence="7">
    <location>
        <begin position="8"/>
        <end position="112"/>
    </location>
</feature>
<dbReference type="Gene3D" id="1.20.120.1220">
    <property type="match status" value="1"/>
</dbReference>
<reference evidence="8" key="1">
    <citation type="submission" date="2018-06" db="EMBL/GenBank/DDBJ databases">
        <authorList>
            <person name="Zhirakovskaya E."/>
        </authorList>
    </citation>
    <scope>NUCLEOTIDE SEQUENCE</scope>
</reference>
<evidence type="ECO:0000256" key="1">
    <source>
        <dbReference type="ARBA" id="ARBA00004651"/>
    </source>
</evidence>
<evidence type="ECO:0000313" key="8">
    <source>
        <dbReference type="EMBL" id="VAW13706.1"/>
    </source>
</evidence>
<dbReference type="GO" id="GO:0004190">
    <property type="term" value="F:aspartic-type endopeptidase activity"/>
    <property type="evidence" value="ECO:0007669"/>
    <property type="project" value="InterPro"/>
</dbReference>
<name>A0A3B0U2V1_9ZZZZ</name>
<feature type="transmembrane region" description="Helical" evidence="6">
    <location>
        <begin position="27"/>
        <end position="46"/>
    </location>
</feature>
<organism evidence="8">
    <name type="scientific">hydrothermal vent metagenome</name>
    <dbReference type="NCBI Taxonomy" id="652676"/>
    <lineage>
        <taxon>unclassified sequences</taxon>
        <taxon>metagenomes</taxon>
        <taxon>ecological metagenomes</taxon>
    </lineage>
</organism>
<evidence type="ECO:0000256" key="2">
    <source>
        <dbReference type="ARBA" id="ARBA00022475"/>
    </source>
</evidence>
<keyword evidence="3 6" id="KW-0812">Transmembrane</keyword>
<proteinExistence type="predicted"/>
<dbReference type="PANTHER" id="PTHR36506:SF1">
    <property type="entry name" value="PREFLAGELLIN PEPTIDASE"/>
    <property type="match status" value="1"/>
</dbReference>
<dbReference type="InterPro" id="IPR052218">
    <property type="entry name" value="Preflagellin_Peptidase"/>
</dbReference>
<dbReference type="AlphaFoldDB" id="A0A3B0U2V1"/>
<feature type="transmembrane region" description="Helical" evidence="6">
    <location>
        <begin position="89"/>
        <end position="117"/>
    </location>
</feature>
<feature type="transmembrane region" description="Helical" evidence="6">
    <location>
        <begin position="53"/>
        <end position="77"/>
    </location>
</feature>
<dbReference type="Pfam" id="PF01478">
    <property type="entry name" value="Peptidase_A24"/>
    <property type="match status" value="1"/>
</dbReference>
<gene>
    <name evidence="8" type="ORF">MNBD_ALPHA11-845</name>
</gene>
<keyword evidence="5 6" id="KW-0472">Membrane</keyword>
<evidence type="ECO:0000259" key="7">
    <source>
        <dbReference type="Pfam" id="PF01478"/>
    </source>
</evidence>
<keyword evidence="4 6" id="KW-1133">Transmembrane helix</keyword>
<dbReference type="GO" id="GO:0005886">
    <property type="term" value="C:plasma membrane"/>
    <property type="evidence" value="ECO:0007669"/>
    <property type="project" value="UniProtKB-SubCell"/>
</dbReference>
<keyword evidence="2" id="KW-1003">Cell membrane</keyword>
<dbReference type="EMBL" id="UOEQ01000019">
    <property type="protein sequence ID" value="VAW13706.1"/>
    <property type="molecule type" value="Genomic_DNA"/>
</dbReference>
<evidence type="ECO:0000256" key="6">
    <source>
        <dbReference type="SAM" id="Phobius"/>
    </source>
</evidence>
<dbReference type="PANTHER" id="PTHR36506">
    <property type="entry name" value="PREFLAGELLIN PEPTIDASE"/>
    <property type="match status" value="1"/>
</dbReference>
<sequence>MFNSIALLFFPLFMALAATSDLLTMKISNRLVLLLMVGFFVLALMLNFSLQQFMMHIAAGALVLVFAFTFFAFGWIGGGDAKLAAATSLWLGFGITLPYLIYSALLGGVLTLGLLVIRRYPLPFMLGRVEWIARLHDHKTGIPYGIALAAAGLIAYSDTSIFQTLIV</sequence>